<evidence type="ECO:0000256" key="1">
    <source>
        <dbReference type="ARBA" id="ARBA00001971"/>
    </source>
</evidence>
<dbReference type="GO" id="GO:0005506">
    <property type="term" value="F:iron ion binding"/>
    <property type="evidence" value="ECO:0007669"/>
    <property type="project" value="InterPro"/>
</dbReference>
<keyword evidence="4" id="KW-0349">Heme</keyword>
<evidence type="ECO:0000256" key="7">
    <source>
        <dbReference type="ARBA" id="ARBA00023004"/>
    </source>
</evidence>
<comment type="caution">
    <text evidence="11">The sequence shown here is derived from an EMBL/GenBank/DDBJ whole genome shotgun (WGS) entry which is preliminary data.</text>
</comment>
<keyword evidence="8" id="KW-0503">Monooxygenase</keyword>
<gene>
    <name evidence="11" type="ORF">ANE_LOCUS7431</name>
</gene>
<dbReference type="GO" id="GO:0020037">
    <property type="term" value="F:heme binding"/>
    <property type="evidence" value="ECO:0007669"/>
    <property type="project" value="InterPro"/>
</dbReference>
<keyword evidence="12" id="KW-1185">Reference proteome</keyword>
<evidence type="ECO:0000313" key="11">
    <source>
        <dbReference type="EMBL" id="VVA96986.1"/>
    </source>
</evidence>
<keyword evidence="6" id="KW-0560">Oxidoreductase</keyword>
<accession>A0A565B5N7</accession>
<evidence type="ECO:0000256" key="10">
    <source>
        <dbReference type="SAM" id="Coils"/>
    </source>
</evidence>
<dbReference type="SUPFAM" id="SSF48264">
    <property type="entry name" value="Cytochrome P450"/>
    <property type="match status" value="1"/>
</dbReference>
<comment type="similarity">
    <text evidence="3">Belongs to the cytochrome P450 family.</text>
</comment>
<dbReference type="EMBL" id="CABITT030000003">
    <property type="protein sequence ID" value="VVA96986.1"/>
    <property type="molecule type" value="Genomic_DNA"/>
</dbReference>
<comment type="subcellular location">
    <subcellularLocation>
        <location evidence="2">Membrane</location>
    </subcellularLocation>
</comment>
<proteinExistence type="inferred from homology"/>
<dbReference type="Proteomes" id="UP000489600">
    <property type="component" value="Unassembled WGS sequence"/>
</dbReference>
<dbReference type="PANTHER" id="PTHR47943">
    <property type="entry name" value="CYTOCHROME P450 93A3-LIKE"/>
    <property type="match status" value="1"/>
</dbReference>
<keyword evidence="10" id="KW-0175">Coiled coil</keyword>
<evidence type="ECO:0000256" key="4">
    <source>
        <dbReference type="ARBA" id="ARBA00022617"/>
    </source>
</evidence>
<dbReference type="GO" id="GO:0016020">
    <property type="term" value="C:membrane"/>
    <property type="evidence" value="ECO:0007669"/>
    <property type="project" value="UniProtKB-SubCell"/>
</dbReference>
<evidence type="ECO:0000256" key="8">
    <source>
        <dbReference type="ARBA" id="ARBA00023033"/>
    </source>
</evidence>
<reference evidence="11" key="1">
    <citation type="submission" date="2019-07" db="EMBL/GenBank/DDBJ databases">
        <authorList>
            <person name="Dittberner H."/>
        </authorList>
    </citation>
    <scope>NUCLEOTIDE SEQUENCE [LARGE SCALE GENOMIC DNA]</scope>
</reference>
<name>A0A565B5N7_9BRAS</name>
<evidence type="ECO:0000256" key="6">
    <source>
        <dbReference type="ARBA" id="ARBA00023002"/>
    </source>
</evidence>
<dbReference type="OrthoDB" id="1502412at2759"/>
<keyword evidence="7" id="KW-0408">Iron</keyword>
<evidence type="ECO:0000256" key="5">
    <source>
        <dbReference type="ARBA" id="ARBA00022723"/>
    </source>
</evidence>
<dbReference type="GO" id="GO:0004497">
    <property type="term" value="F:monooxygenase activity"/>
    <property type="evidence" value="ECO:0007669"/>
    <property type="project" value="UniProtKB-KW"/>
</dbReference>
<dbReference type="InterPro" id="IPR036396">
    <property type="entry name" value="Cyt_P450_sf"/>
</dbReference>
<sequence length="89" mass="10586">MAYEIYKRHDLNVSSHGCAWGGVVEKRMEVMGVSREFDELLERILVEHEEKAEEHQDRDMMDLLLEAYRDEKAEYKITRNQIKALFVVN</sequence>
<keyword evidence="9" id="KW-0472">Membrane</keyword>
<dbReference type="AlphaFoldDB" id="A0A565B5N7"/>
<evidence type="ECO:0000256" key="3">
    <source>
        <dbReference type="ARBA" id="ARBA00010617"/>
    </source>
</evidence>
<evidence type="ECO:0000256" key="2">
    <source>
        <dbReference type="ARBA" id="ARBA00004370"/>
    </source>
</evidence>
<evidence type="ECO:0000313" key="12">
    <source>
        <dbReference type="Proteomes" id="UP000489600"/>
    </source>
</evidence>
<keyword evidence="5" id="KW-0479">Metal-binding</keyword>
<comment type="cofactor">
    <cofactor evidence="1">
        <name>heme</name>
        <dbReference type="ChEBI" id="CHEBI:30413"/>
    </cofactor>
</comment>
<organism evidence="11 12">
    <name type="scientific">Arabis nemorensis</name>
    <dbReference type="NCBI Taxonomy" id="586526"/>
    <lineage>
        <taxon>Eukaryota</taxon>
        <taxon>Viridiplantae</taxon>
        <taxon>Streptophyta</taxon>
        <taxon>Embryophyta</taxon>
        <taxon>Tracheophyta</taxon>
        <taxon>Spermatophyta</taxon>
        <taxon>Magnoliopsida</taxon>
        <taxon>eudicotyledons</taxon>
        <taxon>Gunneridae</taxon>
        <taxon>Pentapetalae</taxon>
        <taxon>rosids</taxon>
        <taxon>malvids</taxon>
        <taxon>Brassicales</taxon>
        <taxon>Brassicaceae</taxon>
        <taxon>Arabideae</taxon>
        <taxon>Arabis</taxon>
    </lineage>
</organism>
<feature type="coiled-coil region" evidence="10">
    <location>
        <begin position="38"/>
        <end position="85"/>
    </location>
</feature>
<protein>
    <submittedName>
        <fullName evidence="11">Uncharacterized protein</fullName>
    </submittedName>
</protein>
<dbReference type="GO" id="GO:0016705">
    <property type="term" value="F:oxidoreductase activity, acting on paired donors, with incorporation or reduction of molecular oxygen"/>
    <property type="evidence" value="ECO:0007669"/>
    <property type="project" value="InterPro"/>
</dbReference>
<dbReference type="PANTHER" id="PTHR47943:SF8">
    <property type="entry name" value="CYTOCHROME P450"/>
    <property type="match status" value="1"/>
</dbReference>
<evidence type="ECO:0000256" key="9">
    <source>
        <dbReference type="ARBA" id="ARBA00023136"/>
    </source>
</evidence>